<evidence type="ECO:0000256" key="12">
    <source>
        <dbReference type="ARBA" id="ARBA00023326"/>
    </source>
</evidence>
<evidence type="ECO:0000256" key="2">
    <source>
        <dbReference type="ARBA" id="ARBA00004613"/>
    </source>
</evidence>
<dbReference type="Pfam" id="PF00187">
    <property type="entry name" value="Chitin_bind_1"/>
    <property type="match status" value="1"/>
</dbReference>
<dbReference type="EMBL" id="MU839016">
    <property type="protein sequence ID" value="KAK1765118.1"/>
    <property type="molecule type" value="Genomic_DNA"/>
</dbReference>
<dbReference type="Pfam" id="PF01476">
    <property type="entry name" value="LysM"/>
    <property type="match status" value="1"/>
</dbReference>
<dbReference type="PROSITE" id="PS51910">
    <property type="entry name" value="GH18_2"/>
    <property type="match status" value="1"/>
</dbReference>
<evidence type="ECO:0000313" key="20">
    <source>
        <dbReference type="Proteomes" id="UP001244011"/>
    </source>
</evidence>
<feature type="signal peptide" evidence="15">
    <location>
        <begin position="1"/>
        <end position="24"/>
    </location>
</feature>
<dbReference type="PANTHER" id="PTHR47700">
    <property type="entry name" value="V CHITINASE, PUTATIVE (AFU_ORTHOLOGUE AFUA_6G13720)-RELATED"/>
    <property type="match status" value="1"/>
</dbReference>
<keyword evidence="5" id="KW-0964">Secreted</keyword>
<dbReference type="InterPro" id="IPR011583">
    <property type="entry name" value="Chitinase_II/V-like_cat"/>
</dbReference>
<dbReference type="InterPro" id="IPR036779">
    <property type="entry name" value="LysM_dom_sf"/>
</dbReference>
<keyword evidence="13" id="KW-1015">Disulfide bond</keyword>
<evidence type="ECO:0000256" key="6">
    <source>
        <dbReference type="ARBA" id="ARBA00022669"/>
    </source>
</evidence>
<dbReference type="InterPro" id="IPR036861">
    <property type="entry name" value="Endochitinase-like_sf"/>
</dbReference>
<feature type="domain" description="Chitin-binding type-1" evidence="16">
    <location>
        <begin position="426"/>
        <end position="483"/>
    </location>
</feature>
<dbReference type="InterPro" id="IPR029070">
    <property type="entry name" value="Chitinase_insertion_sf"/>
</dbReference>
<dbReference type="CDD" id="cd02878">
    <property type="entry name" value="GH18_zymocin_alpha"/>
    <property type="match status" value="1"/>
</dbReference>
<dbReference type="InterPro" id="IPR001002">
    <property type="entry name" value="Chitin-bd_1"/>
</dbReference>
<keyword evidence="9" id="KW-0843">Virulence</keyword>
<dbReference type="GO" id="GO:0006032">
    <property type="term" value="P:chitin catabolic process"/>
    <property type="evidence" value="ECO:0007669"/>
    <property type="project" value="UniProtKB-KW"/>
</dbReference>
<dbReference type="Proteomes" id="UP001244011">
    <property type="component" value="Unassembled WGS sequence"/>
</dbReference>
<evidence type="ECO:0000256" key="3">
    <source>
        <dbReference type="ARBA" id="ARBA00008682"/>
    </source>
</evidence>
<evidence type="ECO:0000256" key="4">
    <source>
        <dbReference type="ARBA" id="ARBA00012729"/>
    </source>
</evidence>
<gene>
    <name evidence="19" type="ORF">QBC33DRAFT_621353</name>
</gene>
<dbReference type="Pfam" id="PF00704">
    <property type="entry name" value="Glyco_hydro_18"/>
    <property type="match status" value="1"/>
</dbReference>
<evidence type="ECO:0000256" key="8">
    <source>
        <dbReference type="ARBA" id="ARBA00023024"/>
    </source>
</evidence>
<dbReference type="GO" id="GO:0000272">
    <property type="term" value="P:polysaccharide catabolic process"/>
    <property type="evidence" value="ECO:0007669"/>
    <property type="project" value="UniProtKB-KW"/>
</dbReference>
<evidence type="ECO:0000256" key="5">
    <source>
        <dbReference type="ARBA" id="ARBA00022525"/>
    </source>
</evidence>
<dbReference type="SUPFAM" id="SSF54556">
    <property type="entry name" value="Chitinase insertion domain"/>
    <property type="match status" value="1"/>
</dbReference>
<dbReference type="GO" id="GO:0005576">
    <property type="term" value="C:extracellular region"/>
    <property type="evidence" value="ECO:0007669"/>
    <property type="project" value="UniProtKB-SubCell"/>
</dbReference>
<dbReference type="GO" id="GO:0008061">
    <property type="term" value="F:chitin binding"/>
    <property type="evidence" value="ECO:0007669"/>
    <property type="project" value="UniProtKB-UniRule"/>
</dbReference>
<organism evidence="19 20">
    <name type="scientific">Phialemonium atrogriseum</name>
    <dbReference type="NCBI Taxonomy" id="1093897"/>
    <lineage>
        <taxon>Eukaryota</taxon>
        <taxon>Fungi</taxon>
        <taxon>Dikarya</taxon>
        <taxon>Ascomycota</taxon>
        <taxon>Pezizomycotina</taxon>
        <taxon>Sordariomycetes</taxon>
        <taxon>Sordariomycetidae</taxon>
        <taxon>Cephalothecales</taxon>
        <taxon>Cephalothecaceae</taxon>
        <taxon>Phialemonium</taxon>
    </lineage>
</organism>
<evidence type="ECO:0000259" key="16">
    <source>
        <dbReference type="PROSITE" id="PS50941"/>
    </source>
</evidence>
<dbReference type="RefSeq" id="XP_060281331.1">
    <property type="nucleotide sequence ID" value="XM_060432795.1"/>
</dbReference>
<dbReference type="InterPro" id="IPR017853">
    <property type="entry name" value="GH"/>
</dbReference>
<evidence type="ECO:0000256" key="11">
    <source>
        <dbReference type="ARBA" id="ARBA00023295"/>
    </source>
</evidence>
<evidence type="ECO:0000256" key="1">
    <source>
        <dbReference type="ARBA" id="ARBA00000822"/>
    </source>
</evidence>
<evidence type="ECO:0000259" key="17">
    <source>
        <dbReference type="PROSITE" id="PS51782"/>
    </source>
</evidence>
<comment type="similarity">
    <text evidence="3">Belongs to the glycosyl hydrolase 18 family. Chitinase class V subfamily.</text>
</comment>
<reference evidence="19" key="1">
    <citation type="submission" date="2023-06" db="EMBL/GenBank/DDBJ databases">
        <title>Genome-scale phylogeny and comparative genomics of the fungal order Sordariales.</title>
        <authorList>
            <consortium name="Lawrence Berkeley National Laboratory"/>
            <person name="Hensen N."/>
            <person name="Bonometti L."/>
            <person name="Westerberg I."/>
            <person name="Brannstrom I.O."/>
            <person name="Guillou S."/>
            <person name="Cros-Aarteil S."/>
            <person name="Calhoun S."/>
            <person name="Haridas S."/>
            <person name="Kuo A."/>
            <person name="Mondo S."/>
            <person name="Pangilinan J."/>
            <person name="Riley R."/>
            <person name="Labutti K."/>
            <person name="Andreopoulos B."/>
            <person name="Lipzen A."/>
            <person name="Chen C."/>
            <person name="Yanf M."/>
            <person name="Daum C."/>
            <person name="Ng V."/>
            <person name="Clum A."/>
            <person name="Steindorff A."/>
            <person name="Ohm R."/>
            <person name="Martin F."/>
            <person name="Silar P."/>
            <person name="Natvig D."/>
            <person name="Lalanne C."/>
            <person name="Gautier V."/>
            <person name="Ament-Velasquez S.L."/>
            <person name="Kruys A."/>
            <person name="Hutchinson M.I."/>
            <person name="Powell A.J."/>
            <person name="Barry K."/>
            <person name="Miller A.N."/>
            <person name="Grigoriev I.V."/>
            <person name="Debuchy R."/>
            <person name="Gladieux P."/>
            <person name="Thoren M.H."/>
            <person name="Johannesson H."/>
        </authorList>
    </citation>
    <scope>NUCLEOTIDE SEQUENCE</scope>
    <source>
        <strain evidence="19">8032-3</strain>
    </source>
</reference>
<evidence type="ECO:0000256" key="14">
    <source>
        <dbReference type="RuleBase" id="RU000489"/>
    </source>
</evidence>
<feature type="domain" description="LysM" evidence="17">
    <location>
        <begin position="301"/>
        <end position="346"/>
    </location>
</feature>
<dbReference type="PANTHER" id="PTHR47700:SF2">
    <property type="entry name" value="CHITINASE"/>
    <property type="match status" value="1"/>
</dbReference>
<dbReference type="PROSITE" id="PS50941">
    <property type="entry name" value="CHIT_BIND_I_2"/>
    <property type="match status" value="1"/>
</dbReference>
<dbReference type="PROSITE" id="PS01095">
    <property type="entry name" value="GH18_1"/>
    <property type="match status" value="1"/>
</dbReference>
<dbReference type="SUPFAM" id="SSF54106">
    <property type="entry name" value="LysM domain"/>
    <property type="match status" value="1"/>
</dbReference>
<dbReference type="GO" id="GO:0008843">
    <property type="term" value="F:endochitinase activity"/>
    <property type="evidence" value="ECO:0007669"/>
    <property type="project" value="UniProtKB-EC"/>
</dbReference>
<keyword evidence="15" id="KW-0732">Signal</keyword>
<sequence length="1345" mass="145229">MRPRSPLLPLLGVITSPLLSHVNAFRGFDGCPRPCSVSGFNPSNWTVYSHLSRLDACDKAVMLDFSIYAPVDEAQRVRSCAVWGSDFENAAAAAETNNDHAQINTTTESVNLELAWWNGGDSSSSARRSDVIDVIAAMAEVQSYLTHARELNNNRTILFAASGNAAVGIYVGAAVTNTGVPSAVVQPLIDRIRTSGISKGGALAQVCGTDRTNQDTVGIIATVDGGFASVQSALRAWISGAMCVDGADGSMQIPNTTISTAADPLVAPLPIVSNSTTHSNKTYEPGQRHRGSKLHKRADCRTLTVVSDDSCSKLATKCGITLDQFETYNPGKDFCQSLQPQQRVCCSSGPFPVPKQGSDGSCASHLTIAGDTCGVLALSNGITVADIEKFNKDTWGWNSCDPSKFLAGMTMCLSSGSPPMPAPIEGADCGPQVPNTKRPAAGTSLAGLNPCPLNVCCDIWGHCGTTDEFCDAKPNKCISNCGKDIIKGSAPSSRMSVTYFEGFNLQRDCLNMDISQVDTKAYTHIHFAFAVITSDFKVSLGSNEALYEFNQFRNVGGVKKILSFGGWDFSTNPSTYMIFRQGTNAANRQQLATNMANFIKDNGMDGIDIDWEYPSAPDIPGIPAGDKAEGNNLLEFLKLLKTQLPGKSVSIAAPASYWYLKGIPIMEISKVVDYIVYMTYDLHGQWDYGNMWSDPGCPGGNCLRSDVNMTETLNALVMITKAGVPANKVVVGLTSYGRSFKMTSPGCTAESCTYTGSVSGATPGRCTQQAGYIGDAEIQEILKTNSKAKTFFDSKSQTDILVYNDTQWASYMTKGTKDTRIQLYNTYNFLGSSDWAIDLEDFHEPPGTSNPEPGSFSLKLTWDMFKANIKSSGIATCNESFRTGTWVSIPCTVPETTNNLRYSPQERWKALDCDSAWSDALTRWFGCDAPAQNGTFSQSVANFLHVQPLTSCDDLSLFTNCDMTVGCEAHNTEYDDITAKTGACAYEIWNSMVVVHEMVKNFQATSELARTRVMERKDDFIKDFASSASGDLAPLFNILNPVLGMVGGWFFKGSLAGKPAYKNSSDFLESATMNALSIFLGFVPSLLSKPEDLGKVAWDDCITRTFNAWNLAAQQFISIVFSGSADGVKDLTSIIANGAMIDGSSGGTSNIPTRNVTESFIAEGFAERAFFGVSIPTIWNDTGLTPVVLMTDYDCGTQNPLSPTYLDDYVGPETWVCLPDQNKMYYLVGAEGDQDNCEQVTNGGPNTCHNHTFRKLHGTDKLDGKTWGNLTRDDIVVGAVNTFIANKGNKAGGLNLQDKATLKSVVQSDIRAAGMINIPVCTAKEAYTNWTKGKKESKAKFYPCN</sequence>
<dbReference type="InterPro" id="IPR053214">
    <property type="entry name" value="LysM12-like"/>
</dbReference>
<comment type="subcellular location">
    <subcellularLocation>
        <location evidence="2">Secreted</location>
    </subcellularLocation>
</comment>
<feature type="disulfide bond" evidence="13">
    <location>
        <begin position="456"/>
        <end position="470"/>
    </location>
</feature>
<feature type="disulfide bond" evidence="13">
    <location>
        <begin position="477"/>
        <end position="481"/>
    </location>
</feature>
<keyword evidence="12" id="KW-0624">Polysaccharide degradation</keyword>
<keyword evidence="11 14" id="KW-0326">Glycosidase</keyword>
<name>A0AAJ0FJ75_9PEZI</name>
<dbReference type="GeneID" id="85315982"/>
<keyword evidence="10" id="KW-0119">Carbohydrate metabolism</keyword>
<dbReference type="SMART" id="SM00270">
    <property type="entry name" value="ChtBD1"/>
    <property type="match status" value="1"/>
</dbReference>
<accession>A0AAJ0FJ75</accession>
<feature type="domain" description="GH18" evidence="18">
    <location>
        <begin position="494"/>
        <end position="865"/>
    </location>
</feature>
<dbReference type="InterPro" id="IPR001223">
    <property type="entry name" value="Glyco_hydro18_cat"/>
</dbReference>
<evidence type="ECO:0000256" key="7">
    <source>
        <dbReference type="ARBA" id="ARBA00022801"/>
    </source>
</evidence>
<comment type="caution">
    <text evidence="13">Lacks conserved residue(s) required for the propagation of feature annotation.</text>
</comment>
<dbReference type="SMART" id="SM00636">
    <property type="entry name" value="Glyco_18"/>
    <property type="match status" value="1"/>
</dbReference>
<evidence type="ECO:0000259" key="18">
    <source>
        <dbReference type="PROSITE" id="PS51910"/>
    </source>
</evidence>
<dbReference type="InterPro" id="IPR001579">
    <property type="entry name" value="Glyco_hydro_18_chit_AS"/>
</dbReference>
<evidence type="ECO:0000256" key="10">
    <source>
        <dbReference type="ARBA" id="ARBA00023277"/>
    </source>
</evidence>
<dbReference type="Gene3D" id="3.20.20.80">
    <property type="entry name" value="Glycosidases"/>
    <property type="match status" value="1"/>
</dbReference>
<evidence type="ECO:0000256" key="15">
    <source>
        <dbReference type="SAM" id="SignalP"/>
    </source>
</evidence>
<keyword evidence="7 14" id="KW-0378">Hydrolase</keyword>
<dbReference type="SUPFAM" id="SSF57016">
    <property type="entry name" value="Plant lectins/antimicrobial peptides"/>
    <property type="match status" value="1"/>
</dbReference>
<dbReference type="InterPro" id="IPR018392">
    <property type="entry name" value="LysM"/>
</dbReference>
<feature type="domain" description="LysM" evidence="17">
    <location>
        <begin position="363"/>
        <end position="413"/>
    </location>
</feature>
<keyword evidence="20" id="KW-1185">Reference proteome</keyword>
<feature type="chain" id="PRO_5042559892" description="chitinase" evidence="15">
    <location>
        <begin position="25"/>
        <end position="1345"/>
    </location>
</feature>
<evidence type="ECO:0000256" key="9">
    <source>
        <dbReference type="ARBA" id="ARBA00023026"/>
    </source>
</evidence>
<dbReference type="CDD" id="cd00118">
    <property type="entry name" value="LysM"/>
    <property type="match status" value="1"/>
</dbReference>
<dbReference type="Gene3D" id="3.10.350.10">
    <property type="entry name" value="LysM domain"/>
    <property type="match status" value="2"/>
</dbReference>
<dbReference type="EC" id="3.2.1.14" evidence="4"/>
<dbReference type="SMART" id="SM00257">
    <property type="entry name" value="LysM"/>
    <property type="match status" value="2"/>
</dbReference>
<dbReference type="PROSITE" id="PS51782">
    <property type="entry name" value="LYSM"/>
    <property type="match status" value="2"/>
</dbReference>
<evidence type="ECO:0000256" key="13">
    <source>
        <dbReference type="PROSITE-ProRule" id="PRU00261"/>
    </source>
</evidence>
<comment type="caution">
    <text evidence="19">The sequence shown here is derived from an EMBL/GenBank/DDBJ whole genome shotgun (WGS) entry which is preliminary data.</text>
</comment>
<keyword evidence="6 13" id="KW-0147">Chitin-binding</keyword>
<dbReference type="Gene3D" id="3.10.50.10">
    <property type="match status" value="1"/>
</dbReference>
<proteinExistence type="inferred from homology"/>
<dbReference type="Gene3D" id="3.30.60.10">
    <property type="entry name" value="Endochitinase-like"/>
    <property type="match status" value="1"/>
</dbReference>
<dbReference type="SUPFAM" id="SSF51445">
    <property type="entry name" value="(Trans)glycosidases"/>
    <property type="match status" value="1"/>
</dbReference>
<feature type="disulfide bond" evidence="13">
    <location>
        <begin position="451"/>
        <end position="463"/>
    </location>
</feature>
<comment type="catalytic activity">
    <reaction evidence="1">
        <text>Random endo-hydrolysis of N-acetyl-beta-D-glucosaminide (1-&gt;4)-beta-linkages in chitin and chitodextrins.</text>
        <dbReference type="EC" id="3.2.1.14"/>
    </reaction>
</comment>
<protein>
    <recommendedName>
        <fullName evidence="4">chitinase</fullName>
        <ecNumber evidence="4">3.2.1.14</ecNumber>
    </recommendedName>
</protein>
<keyword evidence="8" id="KW-0146">Chitin degradation</keyword>
<dbReference type="CDD" id="cd00035">
    <property type="entry name" value="ChtBD1"/>
    <property type="match status" value="1"/>
</dbReference>
<evidence type="ECO:0000313" key="19">
    <source>
        <dbReference type="EMBL" id="KAK1765118.1"/>
    </source>
</evidence>